<keyword evidence="1 8" id="KW-0121">Carboxypeptidase</keyword>
<evidence type="ECO:0000256" key="4">
    <source>
        <dbReference type="ARBA" id="ARBA00022801"/>
    </source>
</evidence>
<evidence type="ECO:0000256" key="5">
    <source>
        <dbReference type="ARBA" id="ARBA00023049"/>
    </source>
</evidence>
<dbReference type="RefSeq" id="WP_091189181.1">
    <property type="nucleotide sequence ID" value="NZ_FOMT01000005.1"/>
</dbReference>
<dbReference type="PANTHER" id="PTHR34217">
    <property type="entry name" value="METAL-DEPENDENT CARBOXYPEPTIDASE"/>
    <property type="match status" value="1"/>
</dbReference>
<keyword evidence="4 8" id="KW-0378">Hydrolase</keyword>
<feature type="binding site" evidence="9">
    <location>
        <position position="272"/>
    </location>
    <ligand>
        <name>Zn(2+)</name>
        <dbReference type="ChEBI" id="CHEBI:29105"/>
        <note>catalytic</note>
    </ligand>
</feature>
<evidence type="ECO:0000313" key="12">
    <source>
        <dbReference type="Proteomes" id="UP000198855"/>
    </source>
</evidence>
<keyword evidence="5 8" id="KW-0482">Metalloprotease</keyword>
<comment type="similarity">
    <text evidence="7 8">Belongs to the peptidase M32 family.</text>
</comment>
<dbReference type="PANTHER" id="PTHR34217:SF1">
    <property type="entry name" value="CARBOXYPEPTIDASE 1"/>
    <property type="match status" value="1"/>
</dbReference>
<dbReference type="SUPFAM" id="SSF55486">
    <property type="entry name" value="Metalloproteases ('zincins'), catalytic domain"/>
    <property type="match status" value="1"/>
</dbReference>
<evidence type="ECO:0000256" key="7">
    <source>
        <dbReference type="ARBA" id="ARBA00061580"/>
    </source>
</evidence>
<dbReference type="GO" id="GO:0008270">
    <property type="term" value="F:zinc ion binding"/>
    <property type="evidence" value="ECO:0007669"/>
    <property type="project" value="UniProtKB-ARBA"/>
</dbReference>
<keyword evidence="2 8" id="KW-0645">Protease</keyword>
<dbReference type="PRINTS" id="PR00998">
    <property type="entry name" value="CRBOXYPTASET"/>
</dbReference>
<gene>
    <name evidence="11" type="ORF">SAMN05216378_5064</name>
</gene>
<comment type="function">
    <text evidence="8">Broad specificity carboxypetidase that releases amino acids sequentially from the C-terminus, including neutral, aromatic, polar and basic residues.</text>
</comment>
<dbReference type="GO" id="GO:0006508">
    <property type="term" value="P:proteolysis"/>
    <property type="evidence" value="ECO:0007669"/>
    <property type="project" value="UniProtKB-UniRule"/>
</dbReference>
<organism evidence="11 12">
    <name type="scientific">Paenibacillus catalpae</name>
    <dbReference type="NCBI Taxonomy" id="1045775"/>
    <lineage>
        <taxon>Bacteria</taxon>
        <taxon>Bacillati</taxon>
        <taxon>Bacillota</taxon>
        <taxon>Bacilli</taxon>
        <taxon>Bacillales</taxon>
        <taxon>Paenibacillaceae</taxon>
        <taxon>Paenibacillus</taxon>
    </lineage>
</organism>
<dbReference type="CDD" id="cd06460">
    <property type="entry name" value="M32_Taq"/>
    <property type="match status" value="1"/>
</dbReference>
<feature type="binding site" evidence="9">
    <location>
        <position position="298"/>
    </location>
    <ligand>
        <name>Zn(2+)</name>
        <dbReference type="ChEBI" id="CHEBI:29105"/>
        <note>catalytic</note>
    </ligand>
</feature>
<evidence type="ECO:0000256" key="6">
    <source>
        <dbReference type="ARBA" id="ARBA00052755"/>
    </source>
</evidence>
<name>A0A1I2FUS9_9BACL</name>
<comment type="cofactor">
    <cofactor evidence="9">
        <name>Zn(2+)</name>
        <dbReference type="ChEBI" id="CHEBI:29105"/>
    </cofactor>
    <text evidence="9">Binds 1 zinc ion per subunit.</text>
</comment>
<keyword evidence="3 8" id="KW-0479">Metal-binding</keyword>
<evidence type="ECO:0000256" key="10">
    <source>
        <dbReference type="PIRSR" id="PIRSR006615-2"/>
    </source>
</evidence>
<sequence length="503" mass="57338">MTVHKETTAKFLETIRKVKSYEEALGVLYWDLRTGAPRKGMDTRSEAIGALSGDMFKLSTSPELGEYLNELEQPAAQEQLSDIERKLVSETRKDYDRSVKIPPKLYQEYVVLASQSESKWEEAKANNDYAGFQPYLEKVINYTQQFIDLWGPKATRYDTLLDQYEPGMTTAELDRVFGGLREQLVPLASAIAASPHQPDTSFLGQKYDKQAQKAFSLFILNQMGYNFEAGRLDESTHPFATGLNPGDVRITTRYLENDVTSALFGTIHEGGHALYEQNIMPELIGTTLCTGTSMGIHESQSRFWENVIGRSKPFWEQYFGKLQENFPGQLDVSVDQFYRGINVVEPSLIRIEADELTYNLHIIIRYEIEKMIFNEGAKAADLPAIWNDKYKEYLGIVPPSNAEGVLQDVHWSGGAFGYFPSYSLGNMYAAQMADTMERELDGFWNLVGRGELLPIKEWLTERIYKYGKLKSPSELIQSVTGKPLDPQHLVNYLERKYKDIYKL</sequence>
<dbReference type="InterPro" id="IPR001333">
    <property type="entry name" value="Peptidase_M32_Taq"/>
</dbReference>
<dbReference type="FunFam" id="1.10.1370.30:FF:000003">
    <property type="entry name" value="Thermostable carboxypeptidase 1"/>
    <property type="match status" value="1"/>
</dbReference>
<dbReference type="PIRSF" id="PIRSF006615">
    <property type="entry name" value="Zn_crbxpep_Taq"/>
    <property type="match status" value="1"/>
</dbReference>
<dbReference type="Proteomes" id="UP000198855">
    <property type="component" value="Unassembled WGS sequence"/>
</dbReference>
<dbReference type="PROSITE" id="PS52034">
    <property type="entry name" value="PEPTIDASE_M32"/>
    <property type="match status" value="1"/>
</dbReference>
<comment type="catalytic activity">
    <reaction evidence="6 8">
        <text>Release of a C-terminal amino acid with broad specificity, except for -Pro.</text>
        <dbReference type="EC" id="3.4.17.19"/>
    </reaction>
</comment>
<evidence type="ECO:0000313" key="11">
    <source>
        <dbReference type="EMBL" id="SFF09095.1"/>
    </source>
</evidence>
<evidence type="ECO:0000256" key="1">
    <source>
        <dbReference type="ARBA" id="ARBA00022645"/>
    </source>
</evidence>
<keyword evidence="9" id="KW-0862">Zinc</keyword>
<dbReference type="GO" id="GO:0004181">
    <property type="term" value="F:metallocarboxypeptidase activity"/>
    <property type="evidence" value="ECO:0007669"/>
    <property type="project" value="UniProtKB-UniRule"/>
</dbReference>
<reference evidence="12" key="1">
    <citation type="submission" date="2016-10" db="EMBL/GenBank/DDBJ databases">
        <authorList>
            <person name="Varghese N."/>
            <person name="Submissions S."/>
        </authorList>
    </citation>
    <scope>NUCLEOTIDE SEQUENCE [LARGE SCALE GENOMIC DNA]</scope>
    <source>
        <strain evidence="12">CGMCC 1.10784</strain>
    </source>
</reference>
<feature type="active site" description="Proton donor/acceptor" evidence="10">
    <location>
        <position position="269"/>
    </location>
</feature>
<dbReference type="EMBL" id="FOMT01000005">
    <property type="protein sequence ID" value="SFF09095.1"/>
    <property type="molecule type" value="Genomic_DNA"/>
</dbReference>
<accession>A0A1I2FUS9</accession>
<dbReference type="Gene3D" id="1.10.1370.30">
    <property type="match status" value="1"/>
</dbReference>
<proteinExistence type="inferred from homology"/>
<evidence type="ECO:0000256" key="2">
    <source>
        <dbReference type="ARBA" id="ARBA00022670"/>
    </source>
</evidence>
<protein>
    <recommendedName>
        <fullName evidence="8">Metal-dependent carboxypeptidase</fullName>
        <ecNumber evidence="8">3.4.17.19</ecNumber>
    </recommendedName>
</protein>
<dbReference type="STRING" id="1045775.SAMN05216378_5064"/>
<evidence type="ECO:0000256" key="9">
    <source>
        <dbReference type="PIRSR" id="PIRSR006615-1"/>
    </source>
</evidence>
<evidence type="ECO:0000256" key="3">
    <source>
        <dbReference type="ARBA" id="ARBA00022723"/>
    </source>
</evidence>
<keyword evidence="12" id="KW-1185">Reference proteome</keyword>
<evidence type="ECO:0000256" key="8">
    <source>
        <dbReference type="PIRNR" id="PIRNR006615"/>
    </source>
</evidence>
<dbReference type="AlphaFoldDB" id="A0A1I2FUS9"/>
<dbReference type="EC" id="3.4.17.19" evidence="8"/>
<dbReference type="Pfam" id="PF02074">
    <property type="entry name" value="Peptidase_M32"/>
    <property type="match status" value="1"/>
</dbReference>
<feature type="binding site" evidence="9">
    <location>
        <position position="268"/>
    </location>
    <ligand>
        <name>Zn(2+)</name>
        <dbReference type="ChEBI" id="CHEBI:29105"/>
        <note>catalytic</note>
    </ligand>
</feature>
<dbReference type="OrthoDB" id="9772308at2"/>